<dbReference type="PRINTS" id="PR00313">
    <property type="entry name" value="CABNDNGRPT"/>
</dbReference>
<dbReference type="GO" id="GO:0005509">
    <property type="term" value="F:calcium ion binding"/>
    <property type="evidence" value="ECO:0007669"/>
    <property type="project" value="InterPro"/>
</dbReference>
<dbReference type="AlphaFoldDB" id="A0A2X2BTD4"/>
<evidence type="ECO:0000256" key="3">
    <source>
        <dbReference type="ARBA" id="ARBA00022525"/>
    </source>
</evidence>
<dbReference type="EC" id="3.4.24.40" evidence="7"/>
<dbReference type="EMBL" id="UAUE01000025">
    <property type="protein sequence ID" value="SPY99592.1"/>
    <property type="molecule type" value="Genomic_DNA"/>
</dbReference>
<dbReference type="InterPro" id="IPR050557">
    <property type="entry name" value="RTX_toxin/Mannuronan_C5-epim"/>
</dbReference>
<dbReference type="GO" id="GO:0008237">
    <property type="term" value="F:metallopeptidase activity"/>
    <property type="evidence" value="ECO:0007669"/>
    <property type="project" value="UniProtKB-KW"/>
</dbReference>
<organism evidence="7 8">
    <name type="scientific">Proteus mirabilis</name>
    <dbReference type="NCBI Taxonomy" id="584"/>
    <lineage>
        <taxon>Bacteria</taxon>
        <taxon>Pseudomonadati</taxon>
        <taxon>Pseudomonadota</taxon>
        <taxon>Gammaproteobacteria</taxon>
        <taxon>Enterobacterales</taxon>
        <taxon>Morganellaceae</taxon>
        <taxon>Proteus</taxon>
    </lineage>
</organism>
<dbReference type="InterPro" id="IPR011049">
    <property type="entry name" value="Serralysin-like_metalloprot_C"/>
</dbReference>
<evidence type="ECO:0000256" key="4">
    <source>
        <dbReference type="ARBA" id="ARBA00022737"/>
    </source>
</evidence>
<keyword evidence="7" id="KW-0378">Hydrolase</keyword>
<comment type="cofactor">
    <cofactor evidence="1">
        <name>Ca(2+)</name>
        <dbReference type="ChEBI" id="CHEBI:29108"/>
    </cofactor>
</comment>
<protein>
    <submittedName>
        <fullName evidence="7">Metalloprotease</fullName>
        <ecNumber evidence="7">3.4.24.40</ecNumber>
    </submittedName>
</protein>
<dbReference type="Pfam" id="PF00353">
    <property type="entry name" value="HemolysinCabind"/>
    <property type="match status" value="1"/>
</dbReference>
<accession>A0A2X2BTD4</accession>
<dbReference type="SUPFAM" id="SSF51120">
    <property type="entry name" value="beta-Roll"/>
    <property type="match status" value="1"/>
</dbReference>
<dbReference type="Gene3D" id="2.150.10.10">
    <property type="entry name" value="Serralysin-like metalloprotease, C-terminal"/>
    <property type="match status" value="1"/>
</dbReference>
<keyword evidence="7" id="KW-0645">Protease</keyword>
<keyword evidence="3" id="KW-0964">Secreted</keyword>
<feature type="domain" description="Peptidase M10 serralysin C-terminal" evidence="6">
    <location>
        <begin position="31"/>
        <end position="188"/>
    </location>
</feature>
<keyword evidence="5" id="KW-0106">Calcium</keyword>
<dbReference type="Pfam" id="PF08548">
    <property type="entry name" value="Peptidase_M10_C"/>
    <property type="match status" value="1"/>
</dbReference>
<proteinExistence type="predicted"/>
<dbReference type="GO" id="GO:0005615">
    <property type="term" value="C:extracellular space"/>
    <property type="evidence" value="ECO:0007669"/>
    <property type="project" value="InterPro"/>
</dbReference>
<keyword evidence="7" id="KW-0482">Metalloprotease</keyword>
<evidence type="ECO:0000313" key="8">
    <source>
        <dbReference type="Proteomes" id="UP000251485"/>
    </source>
</evidence>
<evidence type="ECO:0000259" key="6">
    <source>
        <dbReference type="Pfam" id="PF08548"/>
    </source>
</evidence>
<gene>
    <name evidence="7" type="primary">zapA_1</name>
    <name evidence="7" type="ORF">NCTC10975_03408</name>
</gene>
<dbReference type="InterPro" id="IPR013858">
    <property type="entry name" value="Peptidase_M10B_C"/>
</dbReference>
<dbReference type="InterPro" id="IPR001343">
    <property type="entry name" value="Hemolysn_Ca-bd"/>
</dbReference>
<evidence type="ECO:0000313" key="7">
    <source>
        <dbReference type="EMBL" id="SPY99592.1"/>
    </source>
</evidence>
<evidence type="ECO:0000256" key="2">
    <source>
        <dbReference type="ARBA" id="ARBA00004613"/>
    </source>
</evidence>
<dbReference type="PANTHER" id="PTHR38340:SF1">
    <property type="entry name" value="S-LAYER PROTEIN"/>
    <property type="match status" value="1"/>
</dbReference>
<reference evidence="7 8" key="1">
    <citation type="submission" date="2018-06" db="EMBL/GenBank/DDBJ databases">
        <authorList>
            <consortium name="Pathogen Informatics"/>
            <person name="Doyle S."/>
        </authorList>
    </citation>
    <scope>NUCLEOTIDE SEQUENCE [LARGE SCALE GENOMIC DNA]</scope>
    <source>
        <strain evidence="7 8">NCTC10975</strain>
    </source>
</reference>
<sequence>MNMKTGAHFQGAYAGAPLLHDISAMQYLYGANTTTRTGDDVYGFNSNTGIDYYTATDSNDKLIFSVWDSGGSDTFDFSGFYQDQLIDLRAGNFSDVGGLQKNVSIAQNVTIENAIGGFGNDIIHGNDADNTLIGGEGDDIIYGHSGNNTIYGGRGQDTLHGGTGSNTFIYKEIADSLVTAADKIMDFKNRY</sequence>
<comment type="subcellular location">
    <subcellularLocation>
        <location evidence="2">Secreted</location>
    </subcellularLocation>
</comment>
<dbReference type="Proteomes" id="UP000251485">
    <property type="component" value="Unassembled WGS sequence"/>
</dbReference>
<evidence type="ECO:0000256" key="1">
    <source>
        <dbReference type="ARBA" id="ARBA00001913"/>
    </source>
</evidence>
<name>A0A2X2BTD4_PROMI</name>
<evidence type="ECO:0000256" key="5">
    <source>
        <dbReference type="ARBA" id="ARBA00022837"/>
    </source>
</evidence>
<dbReference type="GO" id="GO:0006508">
    <property type="term" value="P:proteolysis"/>
    <property type="evidence" value="ECO:0007669"/>
    <property type="project" value="UniProtKB-KW"/>
</dbReference>
<keyword evidence="4" id="KW-0677">Repeat</keyword>
<dbReference type="PANTHER" id="PTHR38340">
    <property type="entry name" value="S-LAYER PROTEIN"/>
    <property type="match status" value="1"/>
</dbReference>